<comment type="caution">
    <text evidence="1">The sequence shown here is derived from an EMBL/GenBank/DDBJ whole genome shotgun (WGS) entry which is preliminary data.</text>
</comment>
<dbReference type="SUPFAM" id="SSF82784">
    <property type="entry name" value="OsmC-like"/>
    <property type="match status" value="1"/>
</dbReference>
<accession>A0ABS1L8C1</accession>
<protein>
    <submittedName>
        <fullName evidence="1">OsmC family protein</fullName>
    </submittedName>
</protein>
<proteinExistence type="predicted"/>
<name>A0ABS1L8C1_9ACTN</name>
<gene>
    <name evidence="1" type="ORF">JI751_10015</name>
</gene>
<dbReference type="InterPro" id="IPR003718">
    <property type="entry name" value="OsmC/Ohr_fam"/>
</dbReference>
<dbReference type="InterPro" id="IPR015946">
    <property type="entry name" value="KH_dom-like_a/b"/>
</dbReference>
<reference evidence="1 2" key="1">
    <citation type="submission" date="2021-01" db="EMBL/GenBank/DDBJ databases">
        <title>Genome seq and assembly of Nocardiodes sp. G10.</title>
        <authorList>
            <person name="Chhetri G."/>
        </authorList>
    </citation>
    <scope>NUCLEOTIDE SEQUENCE [LARGE SCALE GENOMIC DNA]</scope>
    <source>
        <strain evidence="1 2">G10</strain>
    </source>
</reference>
<dbReference type="RefSeq" id="WP_201935966.1">
    <property type="nucleotide sequence ID" value="NZ_JAERSG010000003.1"/>
</dbReference>
<dbReference type="EMBL" id="JAERSG010000003">
    <property type="protein sequence ID" value="MBL0747945.1"/>
    <property type="molecule type" value="Genomic_DNA"/>
</dbReference>
<dbReference type="PANTHER" id="PTHR34352">
    <property type="entry name" value="PROTEIN YHFA"/>
    <property type="match status" value="1"/>
</dbReference>
<dbReference type="Gene3D" id="3.30.300.20">
    <property type="match status" value="1"/>
</dbReference>
<evidence type="ECO:0000313" key="1">
    <source>
        <dbReference type="EMBL" id="MBL0747945.1"/>
    </source>
</evidence>
<sequence length="151" mass="16152">MDTPTDGDLRSIELTRIGPARFKATNARGGETFMGTGGEDPDFTPVELLLAAIAGCSALDVEAITHKRTTSTSYDVHAEGTKVRDDQGNHLTGLRVTFDIAFPGGPEGDAARERVQDAIEMSRDRLCTVSRTVQIGADVVYENLGAGVSRR</sequence>
<organism evidence="1 2">
    <name type="scientific">Nocardioides baculatus</name>
    <dbReference type="NCBI Taxonomy" id="2801337"/>
    <lineage>
        <taxon>Bacteria</taxon>
        <taxon>Bacillati</taxon>
        <taxon>Actinomycetota</taxon>
        <taxon>Actinomycetes</taxon>
        <taxon>Propionibacteriales</taxon>
        <taxon>Nocardioidaceae</taxon>
        <taxon>Nocardioides</taxon>
    </lineage>
</organism>
<dbReference type="Pfam" id="PF02566">
    <property type="entry name" value="OsmC"/>
    <property type="match status" value="1"/>
</dbReference>
<dbReference type="Proteomes" id="UP000636918">
    <property type="component" value="Unassembled WGS sequence"/>
</dbReference>
<dbReference type="InterPro" id="IPR036102">
    <property type="entry name" value="OsmC/Ohrsf"/>
</dbReference>
<keyword evidence="2" id="KW-1185">Reference proteome</keyword>
<evidence type="ECO:0000313" key="2">
    <source>
        <dbReference type="Proteomes" id="UP000636918"/>
    </source>
</evidence>
<dbReference type="PANTHER" id="PTHR34352:SF1">
    <property type="entry name" value="PROTEIN YHFA"/>
    <property type="match status" value="1"/>
</dbReference>